<dbReference type="SUPFAM" id="SSF51556">
    <property type="entry name" value="Metallo-dependent hydrolases"/>
    <property type="match status" value="1"/>
</dbReference>
<accession>A0A1G7EA65</accession>
<dbReference type="Gene3D" id="3.20.20.140">
    <property type="entry name" value="Metal-dependent hydrolases"/>
    <property type="match status" value="1"/>
</dbReference>
<dbReference type="Gene3D" id="2.30.40.10">
    <property type="entry name" value="Urease, subunit C, domain 1"/>
    <property type="match status" value="1"/>
</dbReference>
<evidence type="ECO:0000259" key="1">
    <source>
        <dbReference type="Pfam" id="PF07969"/>
    </source>
</evidence>
<proteinExistence type="predicted"/>
<gene>
    <name evidence="2" type="ORF">SAMN04487992_102179</name>
</gene>
<reference evidence="3" key="1">
    <citation type="submission" date="2016-10" db="EMBL/GenBank/DDBJ databases">
        <authorList>
            <person name="Varghese N."/>
            <person name="Submissions S."/>
        </authorList>
    </citation>
    <scope>NUCLEOTIDE SEQUENCE [LARGE SCALE GENOMIC DNA]</scope>
    <source>
        <strain evidence="3">DSM 24729</strain>
    </source>
</reference>
<dbReference type="CDD" id="cd01300">
    <property type="entry name" value="YtcJ_like"/>
    <property type="match status" value="1"/>
</dbReference>
<dbReference type="InterPro" id="IPR032466">
    <property type="entry name" value="Metal_Hydrolase"/>
</dbReference>
<dbReference type="Pfam" id="PF07969">
    <property type="entry name" value="Amidohydro_3"/>
    <property type="match status" value="1"/>
</dbReference>
<protein>
    <recommendedName>
        <fullName evidence="1">Amidohydrolase 3 domain-containing protein</fullName>
    </recommendedName>
</protein>
<organism evidence="2 3">
    <name type="scientific">Cellulophaga baltica</name>
    <dbReference type="NCBI Taxonomy" id="76594"/>
    <lineage>
        <taxon>Bacteria</taxon>
        <taxon>Pseudomonadati</taxon>
        <taxon>Bacteroidota</taxon>
        <taxon>Flavobacteriia</taxon>
        <taxon>Flavobacteriales</taxon>
        <taxon>Flavobacteriaceae</taxon>
        <taxon>Cellulophaga</taxon>
    </lineage>
</organism>
<dbReference type="GO" id="GO:0016810">
    <property type="term" value="F:hydrolase activity, acting on carbon-nitrogen (but not peptide) bonds"/>
    <property type="evidence" value="ECO:0007669"/>
    <property type="project" value="InterPro"/>
</dbReference>
<dbReference type="InterPro" id="IPR013108">
    <property type="entry name" value="Amidohydro_3"/>
</dbReference>
<dbReference type="InterPro" id="IPR011059">
    <property type="entry name" value="Metal-dep_hydrolase_composite"/>
</dbReference>
<sequence length="540" mass="60102">MKNLCITFFTLLIVSCTPSKEQVDLIVLNGNVYTVDDSFSKTEAFAVKEGKFIFIGTNKEVQEFYEAKNIVDAGGKTVVPGLIDAHCHFYRLGENQQAVDLVGTSSFSEVLERVQAFQTENKKEFIYGRGWDQNDWEVKEFPTKKEVDELYPDTPIAIERIDGHAYLVNQKALDLAGITNETVAVGGEIVKINGALTGVLVDGPMGLIDAIIPKPSKKTMIAALKDAERIAFENGLTTVNDAGLPREVIELIDSLQQSGDLKIRLYVMIANYPENLDYYLTKGILKTDRLNVRSVKVYGDGALGSRGAVMKTPYSDKEHHFGAMVTPVDEIESLAHRIAATEFQMNTHAIGDSANIVVLRAYKNALKGKEDRRWKVEHAQILSTPDFDYFEDGIIPSVQPTHATSDMYWAEDRIGADRMPGAYAFKTLLDKAGMVALGTDFPVEQVSPFYTFYAAVARKDLKGYPEEGFQMNNALTREEALKGMTIWAAYSNFEEDEKGSIEVGKMADFVILDKDIMTVPEEETPNIKPEQVFISGEKMN</sequence>
<dbReference type="InterPro" id="IPR033932">
    <property type="entry name" value="YtcJ-like"/>
</dbReference>
<dbReference type="RefSeq" id="WP_074537689.1">
    <property type="nucleotide sequence ID" value="NZ_FNBD01000002.1"/>
</dbReference>
<dbReference type="AlphaFoldDB" id="A0A1G7EA65"/>
<dbReference type="Gene3D" id="3.10.310.70">
    <property type="match status" value="1"/>
</dbReference>
<dbReference type="eggNOG" id="COG1574">
    <property type="taxonomic scope" value="Bacteria"/>
</dbReference>
<dbReference type="PANTHER" id="PTHR22642">
    <property type="entry name" value="IMIDAZOLONEPROPIONASE"/>
    <property type="match status" value="1"/>
</dbReference>
<dbReference type="SUPFAM" id="SSF51338">
    <property type="entry name" value="Composite domain of metallo-dependent hydrolases"/>
    <property type="match status" value="1"/>
</dbReference>
<dbReference type="PANTHER" id="PTHR22642:SF2">
    <property type="entry name" value="PROTEIN LONG AFTER FAR-RED 3"/>
    <property type="match status" value="1"/>
</dbReference>
<evidence type="ECO:0000313" key="3">
    <source>
        <dbReference type="Proteomes" id="UP000182114"/>
    </source>
</evidence>
<evidence type="ECO:0000313" key="2">
    <source>
        <dbReference type="EMBL" id="SDE60275.1"/>
    </source>
</evidence>
<dbReference type="PROSITE" id="PS51257">
    <property type="entry name" value="PROKAR_LIPOPROTEIN"/>
    <property type="match status" value="1"/>
</dbReference>
<dbReference type="Proteomes" id="UP000182114">
    <property type="component" value="Unassembled WGS sequence"/>
</dbReference>
<feature type="domain" description="Amidohydrolase 3" evidence="1">
    <location>
        <begin position="70"/>
        <end position="537"/>
    </location>
</feature>
<name>A0A1G7EA65_9FLAO</name>
<keyword evidence="3" id="KW-1185">Reference proteome</keyword>
<dbReference type="EMBL" id="FNBD01000002">
    <property type="protein sequence ID" value="SDE60275.1"/>
    <property type="molecule type" value="Genomic_DNA"/>
</dbReference>